<sequence>MGPAARPAPRSPPPPPPPPPPSPLLLLLSLLPFWLGLAGPGAAADGSEPTARAGRGGARAVRVDVRLPREDALLLEGVRIGPEADPALPLGGRLLLMDIVDAEQEVPVEGWIAVAYVGKEQEAQIHQESQDSGPQGYPKALVQQLDISQLLLRPVIVLHYSSNVTKLLEALLQRTQATAEITSGESLSANIEWKLTLWTTCGLSKDSYGGWQDLVCLGGSRAQEQKPLQQLWNTILLVAMLLCTGLVVQAQRQASRQSQREPRGQVDLLKRRVVQRLASLKTRRCRLGRAAQGPPEPGAETCAVCLDYFCNKQWLRVLPCKHEFHRDCVDPWLMLQQTCPLCKFNVLGEHQGWGPLTVSTWFPPDTSLPDIFSPLLQGTATQMISCPGWVSACGEGTPPPASRPWALGAWNKTAGGTGQKTLWVEGGIGASPAEGQGAHHIHTGVEGPQPPG</sequence>
<proteinExistence type="predicted"/>
<evidence type="ECO:0000259" key="13">
    <source>
        <dbReference type="PROSITE" id="PS50089"/>
    </source>
</evidence>
<dbReference type="OMA" id="SWNRTAS"/>
<keyword evidence="8" id="KW-0325">Glycoprotein</keyword>
<evidence type="ECO:0000256" key="9">
    <source>
        <dbReference type="ARBA" id="ARBA00074611"/>
    </source>
</evidence>
<dbReference type="CDD" id="cd16670">
    <property type="entry name" value="RING-H2_RNF215"/>
    <property type="match status" value="1"/>
</dbReference>
<keyword evidence="4 10" id="KW-0863">Zinc-finger</keyword>
<dbReference type="SMART" id="SM00184">
    <property type="entry name" value="RING"/>
    <property type="match status" value="1"/>
</dbReference>
<feature type="compositionally biased region" description="Pro residues" evidence="11">
    <location>
        <begin position="9"/>
        <end position="22"/>
    </location>
</feature>
<feature type="signal peptide" evidence="12">
    <location>
        <begin position="1"/>
        <end position="38"/>
    </location>
</feature>
<protein>
    <recommendedName>
        <fullName evidence="9">RING finger protein 215</fullName>
    </recommendedName>
</protein>
<feature type="domain" description="RING-type" evidence="13">
    <location>
        <begin position="302"/>
        <end position="343"/>
    </location>
</feature>
<evidence type="ECO:0000256" key="12">
    <source>
        <dbReference type="SAM" id="SignalP"/>
    </source>
</evidence>
<evidence type="ECO:0000256" key="6">
    <source>
        <dbReference type="ARBA" id="ARBA00022989"/>
    </source>
</evidence>
<organism evidence="14">
    <name type="scientific">Balaenoptera musculus</name>
    <name type="common">Blue whale</name>
    <dbReference type="NCBI Taxonomy" id="9771"/>
    <lineage>
        <taxon>Eukaryota</taxon>
        <taxon>Metazoa</taxon>
        <taxon>Chordata</taxon>
        <taxon>Craniata</taxon>
        <taxon>Vertebrata</taxon>
        <taxon>Euteleostomi</taxon>
        <taxon>Mammalia</taxon>
        <taxon>Eutheria</taxon>
        <taxon>Laurasiatheria</taxon>
        <taxon>Artiodactyla</taxon>
        <taxon>Whippomorpha</taxon>
        <taxon>Cetacea</taxon>
        <taxon>Mysticeti</taxon>
        <taxon>Balaenopteridae</taxon>
        <taxon>Balaenoptera</taxon>
    </lineage>
</organism>
<dbReference type="Gene3D" id="3.30.40.10">
    <property type="entry name" value="Zinc/RING finger domain, C3HC4 (zinc finger)"/>
    <property type="match status" value="1"/>
</dbReference>
<evidence type="ECO:0000256" key="3">
    <source>
        <dbReference type="ARBA" id="ARBA00022723"/>
    </source>
</evidence>
<dbReference type="AlphaFoldDB" id="A0A8C0DC93"/>
<dbReference type="InterPro" id="IPR051073">
    <property type="entry name" value="ZNRF3_Arkadia_E3_ligases"/>
</dbReference>
<dbReference type="PROSITE" id="PS50089">
    <property type="entry name" value="ZF_RING_2"/>
    <property type="match status" value="1"/>
</dbReference>
<evidence type="ECO:0000256" key="1">
    <source>
        <dbReference type="ARBA" id="ARBA00004141"/>
    </source>
</evidence>
<dbReference type="PANTHER" id="PTHR16200">
    <property type="entry name" value="RING ZINC FINGER"/>
    <property type="match status" value="1"/>
</dbReference>
<dbReference type="Gene3D" id="3.50.30.30">
    <property type="match status" value="1"/>
</dbReference>
<keyword evidence="3" id="KW-0479">Metal-binding</keyword>
<evidence type="ECO:0000256" key="2">
    <source>
        <dbReference type="ARBA" id="ARBA00022692"/>
    </source>
</evidence>
<evidence type="ECO:0000256" key="7">
    <source>
        <dbReference type="ARBA" id="ARBA00023136"/>
    </source>
</evidence>
<keyword evidence="6" id="KW-1133">Transmembrane helix</keyword>
<dbReference type="GeneTree" id="ENSGT00940000159671"/>
<feature type="region of interest" description="Disordered" evidence="11">
    <location>
        <begin position="1"/>
        <end position="22"/>
    </location>
</feature>
<feature type="region of interest" description="Disordered" evidence="11">
    <location>
        <begin position="433"/>
        <end position="452"/>
    </location>
</feature>
<dbReference type="InterPro" id="IPR001841">
    <property type="entry name" value="Znf_RING"/>
</dbReference>
<evidence type="ECO:0000256" key="5">
    <source>
        <dbReference type="ARBA" id="ARBA00022833"/>
    </source>
</evidence>
<dbReference type="FunFam" id="3.30.40.10:FF:000315">
    <property type="entry name" value="RING finger protein 215"/>
    <property type="match status" value="1"/>
</dbReference>
<feature type="chain" id="PRO_5034050094" description="RING finger protein 215" evidence="12">
    <location>
        <begin position="39"/>
        <end position="452"/>
    </location>
</feature>
<dbReference type="GO" id="GO:0016020">
    <property type="term" value="C:membrane"/>
    <property type="evidence" value="ECO:0007669"/>
    <property type="project" value="UniProtKB-SubCell"/>
</dbReference>
<dbReference type="InterPro" id="IPR013083">
    <property type="entry name" value="Znf_RING/FYVE/PHD"/>
</dbReference>
<dbReference type="Pfam" id="PF13639">
    <property type="entry name" value="zf-RING_2"/>
    <property type="match status" value="1"/>
</dbReference>
<name>A0A8C0DC93_BALMU</name>
<keyword evidence="12" id="KW-0732">Signal</keyword>
<comment type="subcellular location">
    <subcellularLocation>
        <location evidence="1">Membrane</location>
        <topology evidence="1">Multi-pass membrane protein</topology>
    </subcellularLocation>
</comment>
<evidence type="ECO:0000256" key="10">
    <source>
        <dbReference type="PROSITE-ProRule" id="PRU00175"/>
    </source>
</evidence>
<gene>
    <name evidence="14" type="primary">RNF215</name>
</gene>
<evidence type="ECO:0000256" key="4">
    <source>
        <dbReference type="ARBA" id="ARBA00022771"/>
    </source>
</evidence>
<keyword evidence="7" id="KW-0472">Membrane</keyword>
<keyword evidence="2" id="KW-0812">Transmembrane</keyword>
<dbReference type="Ensembl" id="ENSBMST00010018859.1">
    <property type="protein sequence ID" value="ENSBMSP00010017064.1"/>
    <property type="gene ID" value="ENSBMSG00010012420.1"/>
</dbReference>
<reference evidence="14" key="1">
    <citation type="submission" date="2023-09" db="UniProtKB">
        <authorList>
            <consortium name="Ensembl"/>
        </authorList>
    </citation>
    <scope>IDENTIFICATION</scope>
</reference>
<evidence type="ECO:0000313" key="14">
    <source>
        <dbReference type="Ensembl" id="ENSBMSP00010017064.1"/>
    </source>
</evidence>
<evidence type="ECO:0000256" key="11">
    <source>
        <dbReference type="SAM" id="MobiDB-lite"/>
    </source>
</evidence>
<dbReference type="GO" id="GO:0008270">
    <property type="term" value="F:zinc ion binding"/>
    <property type="evidence" value="ECO:0007669"/>
    <property type="project" value="UniProtKB-KW"/>
</dbReference>
<evidence type="ECO:0000256" key="8">
    <source>
        <dbReference type="ARBA" id="ARBA00023180"/>
    </source>
</evidence>
<accession>A0A8C0DC93</accession>
<dbReference type="SUPFAM" id="SSF57850">
    <property type="entry name" value="RING/U-box"/>
    <property type="match status" value="1"/>
</dbReference>
<keyword evidence="5" id="KW-0862">Zinc</keyword>